<dbReference type="Gene3D" id="2.40.170.20">
    <property type="entry name" value="TonB-dependent receptor, beta-barrel domain"/>
    <property type="match status" value="1"/>
</dbReference>
<proteinExistence type="inferred from homology"/>
<comment type="subcellular location">
    <subcellularLocation>
        <location evidence="1 8">Cell outer membrane</location>
        <topology evidence="1 8">Multi-pass membrane protein</topology>
    </subcellularLocation>
</comment>
<keyword evidence="3 8" id="KW-1134">Transmembrane beta strand</keyword>
<evidence type="ECO:0000259" key="10">
    <source>
        <dbReference type="Pfam" id="PF00593"/>
    </source>
</evidence>
<dbReference type="InterPro" id="IPR000531">
    <property type="entry name" value="Beta-barrel_TonB"/>
</dbReference>
<dbReference type="Gene3D" id="2.170.130.10">
    <property type="entry name" value="TonB-dependent receptor, plug domain"/>
    <property type="match status" value="1"/>
</dbReference>
<dbReference type="GO" id="GO:0015344">
    <property type="term" value="F:siderophore uptake transmembrane transporter activity"/>
    <property type="evidence" value="ECO:0007669"/>
    <property type="project" value="TreeGrafter"/>
</dbReference>
<dbReference type="InterPro" id="IPR039426">
    <property type="entry name" value="TonB-dep_rcpt-like"/>
</dbReference>
<dbReference type="PANTHER" id="PTHR30069">
    <property type="entry name" value="TONB-DEPENDENT OUTER MEMBRANE RECEPTOR"/>
    <property type="match status" value="1"/>
</dbReference>
<dbReference type="OrthoDB" id="9759247at2"/>
<dbReference type="InterPro" id="IPR036942">
    <property type="entry name" value="Beta-barrel_TonB_sf"/>
</dbReference>
<evidence type="ECO:0000313" key="12">
    <source>
        <dbReference type="EMBL" id="SHK14929.1"/>
    </source>
</evidence>
<evidence type="ECO:0000256" key="1">
    <source>
        <dbReference type="ARBA" id="ARBA00004571"/>
    </source>
</evidence>
<dbReference type="Pfam" id="PF00593">
    <property type="entry name" value="TonB_dep_Rec_b-barrel"/>
    <property type="match status" value="1"/>
</dbReference>
<evidence type="ECO:0000256" key="3">
    <source>
        <dbReference type="ARBA" id="ARBA00022452"/>
    </source>
</evidence>
<dbReference type="GO" id="GO:0009279">
    <property type="term" value="C:cell outer membrane"/>
    <property type="evidence" value="ECO:0007669"/>
    <property type="project" value="UniProtKB-SubCell"/>
</dbReference>
<evidence type="ECO:0000256" key="6">
    <source>
        <dbReference type="ARBA" id="ARBA00023136"/>
    </source>
</evidence>
<comment type="similarity">
    <text evidence="8 9">Belongs to the TonB-dependent receptor family.</text>
</comment>
<dbReference type="PROSITE" id="PS52016">
    <property type="entry name" value="TONB_DEPENDENT_REC_3"/>
    <property type="match status" value="1"/>
</dbReference>
<gene>
    <name evidence="12" type="ORF">SAMN05444371_1499</name>
</gene>
<dbReference type="AlphaFoldDB" id="A0A1M6Q3W7"/>
<evidence type="ECO:0000256" key="9">
    <source>
        <dbReference type="RuleBase" id="RU003357"/>
    </source>
</evidence>
<dbReference type="STRING" id="216903.SAMN05444371_1499"/>
<protein>
    <submittedName>
        <fullName evidence="12">Iron complex outermembrane recepter protein</fullName>
    </submittedName>
</protein>
<dbReference type="InterPro" id="IPR037066">
    <property type="entry name" value="Plug_dom_sf"/>
</dbReference>
<dbReference type="SUPFAM" id="SSF56935">
    <property type="entry name" value="Porins"/>
    <property type="match status" value="1"/>
</dbReference>
<evidence type="ECO:0000256" key="8">
    <source>
        <dbReference type="PROSITE-ProRule" id="PRU01360"/>
    </source>
</evidence>
<organism evidence="12 13">
    <name type="scientific">Epilithonimonas mollis</name>
    <dbReference type="NCBI Taxonomy" id="216903"/>
    <lineage>
        <taxon>Bacteria</taxon>
        <taxon>Pseudomonadati</taxon>
        <taxon>Bacteroidota</taxon>
        <taxon>Flavobacteriia</taxon>
        <taxon>Flavobacteriales</taxon>
        <taxon>Weeksellaceae</taxon>
        <taxon>Chryseobacterium group</taxon>
        <taxon>Epilithonimonas</taxon>
    </lineage>
</organism>
<dbReference type="InterPro" id="IPR012910">
    <property type="entry name" value="Plug_dom"/>
</dbReference>
<evidence type="ECO:0000259" key="11">
    <source>
        <dbReference type="Pfam" id="PF07715"/>
    </source>
</evidence>
<name>A0A1M6Q3W7_9FLAO</name>
<evidence type="ECO:0000256" key="5">
    <source>
        <dbReference type="ARBA" id="ARBA00023077"/>
    </source>
</evidence>
<evidence type="ECO:0000313" key="13">
    <source>
        <dbReference type="Proteomes" id="UP000184498"/>
    </source>
</evidence>
<evidence type="ECO:0000256" key="2">
    <source>
        <dbReference type="ARBA" id="ARBA00022448"/>
    </source>
</evidence>
<dbReference type="RefSeq" id="WP_084081270.1">
    <property type="nucleotide sequence ID" value="NZ_FRAM01000001.1"/>
</dbReference>
<sequence length="673" mass="77338">MKSISKIKQIIFVNIAVVLGSNILMAQTDSIYYPIEKVIINKQFSSKTKNIQTQSADWLNHDAGSFLTSVPEFSGVRKSGNYSTDPVFRGFKYEQLNIIADGSQNAIQACPGRMDPPISQINMNQIEKVEIYKGPYFFRYGSSVGATVNFVSFKPEFSGSFKIKGRFSTAYESNGNVLRNEVLANLSTKKITSQFFGAYQQGEDYKDGNGNKVPAEFERYNFGNKTIYAWNSNHYTIFQINANQGRNTDFPALTMKMLYDKTWMFQLMHHSEFQNSLLKEFNFSSYSSTVHHSMGTENRSMVSDVSSGTYGLRGELKFEKGKHLLYTGLDYKNERAKNTALTMTMMGGMTMMRDGTSWQDSKISQVGWFNEYQYAWDRFRLRISYRMDYNTADAAETSSVFKKLYGKTNSDNLNNNISAGFEKRIGKQSQISLWIGRAQRSASLTERFINRFPVGNDSYDYLGNPLLKPETNNQADLIYTFGNNKKLYFQVNVFYSLLENYISGVLRTDIITGSIMMPVAIRQFQNIDEAFKTGFESQMNWQISKILRSELAVAYTYAEDKSTKNPLPEIAPLDLRWNLKADFNPFFAVISYRFAGKQDRINPSFSEMRTPDFSLVDLHFGYKLQNFGRFGIDINNLFNRSYSEYLNRRLMNNNLQRILMPGRNIGVTYSYEF</sequence>
<feature type="domain" description="TonB-dependent receptor-like beta-barrel" evidence="10">
    <location>
        <begin position="207"/>
        <end position="637"/>
    </location>
</feature>
<dbReference type="Pfam" id="PF07715">
    <property type="entry name" value="Plug"/>
    <property type="match status" value="1"/>
</dbReference>
<dbReference type="Proteomes" id="UP000184498">
    <property type="component" value="Unassembled WGS sequence"/>
</dbReference>
<keyword evidence="13" id="KW-1185">Reference proteome</keyword>
<dbReference type="GO" id="GO:0044718">
    <property type="term" value="P:siderophore transmembrane transport"/>
    <property type="evidence" value="ECO:0007669"/>
    <property type="project" value="TreeGrafter"/>
</dbReference>
<accession>A0A1M6Q3W7</accession>
<evidence type="ECO:0000256" key="4">
    <source>
        <dbReference type="ARBA" id="ARBA00022692"/>
    </source>
</evidence>
<keyword evidence="7 8" id="KW-0998">Cell outer membrane</keyword>
<keyword evidence="4 8" id="KW-0812">Transmembrane</keyword>
<evidence type="ECO:0000256" key="7">
    <source>
        <dbReference type="ARBA" id="ARBA00023237"/>
    </source>
</evidence>
<reference evidence="13" key="1">
    <citation type="submission" date="2016-11" db="EMBL/GenBank/DDBJ databases">
        <authorList>
            <person name="Varghese N."/>
            <person name="Submissions S."/>
        </authorList>
    </citation>
    <scope>NUCLEOTIDE SEQUENCE [LARGE SCALE GENOMIC DNA]</scope>
    <source>
        <strain evidence="13">DSM 18016</strain>
    </source>
</reference>
<dbReference type="PANTHER" id="PTHR30069:SF49">
    <property type="entry name" value="OUTER MEMBRANE PROTEIN C"/>
    <property type="match status" value="1"/>
</dbReference>
<keyword evidence="5 9" id="KW-0798">TonB box</keyword>
<keyword evidence="6 8" id="KW-0472">Membrane</keyword>
<keyword evidence="2 8" id="KW-0813">Transport</keyword>
<dbReference type="EMBL" id="FRAM01000001">
    <property type="protein sequence ID" value="SHK14929.1"/>
    <property type="molecule type" value="Genomic_DNA"/>
</dbReference>
<feature type="domain" description="TonB-dependent receptor plug" evidence="11">
    <location>
        <begin position="62"/>
        <end position="143"/>
    </location>
</feature>